<evidence type="ECO:0000313" key="1">
    <source>
        <dbReference type="EMBL" id="GBP76659.1"/>
    </source>
</evidence>
<gene>
    <name evidence="1" type="ORF">EVAR_51144_1</name>
</gene>
<accession>A0A4C1YPW6</accession>
<dbReference type="EMBL" id="BGZK01001297">
    <property type="protein sequence ID" value="GBP76659.1"/>
    <property type="molecule type" value="Genomic_DNA"/>
</dbReference>
<reference evidence="1 2" key="1">
    <citation type="journal article" date="2019" name="Commun. Biol.">
        <title>The bagworm genome reveals a unique fibroin gene that provides high tensile strength.</title>
        <authorList>
            <person name="Kono N."/>
            <person name="Nakamura H."/>
            <person name="Ohtoshi R."/>
            <person name="Tomita M."/>
            <person name="Numata K."/>
            <person name="Arakawa K."/>
        </authorList>
    </citation>
    <scope>NUCLEOTIDE SEQUENCE [LARGE SCALE GENOMIC DNA]</scope>
</reference>
<keyword evidence="2" id="KW-1185">Reference proteome</keyword>
<dbReference type="Proteomes" id="UP000299102">
    <property type="component" value="Unassembled WGS sequence"/>
</dbReference>
<name>A0A4C1YPW6_EUMVA</name>
<evidence type="ECO:0008006" key="3">
    <source>
        <dbReference type="Google" id="ProtNLM"/>
    </source>
</evidence>
<comment type="caution">
    <text evidence="1">The sequence shown here is derived from an EMBL/GenBank/DDBJ whole genome shotgun (WGS) entry which is preliminary data.</text>
</comment>
<evidence type="ECO:0000313" key="2">
    <source>
        <dbReference type="Proteomes" id="UP000299102"/>
    </source>
</evidence>
<organism evidence="1 2">
    <name type="scientific">Eumeta variegata</name>
    <name type="common">Bagworm moth</name>
    <name type="synonym">Eumeta japonica</name>
    <dbReference type="NCBI Taxonomy" id="151549"/>
    <lineage>
        <taxon>Eukaryota</taxon>
        <taxon>Metazoa</taxon>
        <taxon>Ecdysozoa</taxon>
        <taxon>Arthropoda</taxon>
        <taxon>Hexapoda</taxon>
        <taxon>Insecta</taxon>
        <taxon>Pterygota</taxon>
        <taxon>Neoptera</taxon>
        <taxon>Endopterygota</taxon>
        <taxon>Lepidoptera</taxon>
        <taxon>Glossata</taxon>
        <taxon>Ditrysia</taxon>
        <taxon>Tineoidea</taxon>
        <taxon>Psychidae</taxon>
        <taxon>Oiketicinae</taxon>
        <taxon>Eumeta</taxon>
    </lineage>
</organism>
<dbReference type="AlphaFoldDB" id="A0A4C1YPW6"/>
<sequence>MLRPVLQSYLPLRAKVALYKGYIRSRLTYAARAWYALCPALQKKKIQAQHNIAPRMIVGAGWYVLNDVIARDLCIETMEEFVQRITRWMFDIANQGPNEFLQNIAPTQERSLSGRPLTKELLTTPLPKN</sequence>
<dbReference type="OrthoDB" id="412981at2759"/>
<proteinExistence type="predicted"/>
<protein>
    <recommendedName>
        <fullName evidence="3">RNA-directed DNA polymerase from mobile element jockey</fullName>
    </recommendedName>
</protein>